<organism evidence="2 3">
    <name type="scientific">Durusdinium trenchii</name>
    <dbReference type="NCBI Taxonomy" id="1381693"/>
    <lineage>
        <taxon>Eukaryota</taxon>
        <taxon>Sar</taxon>
        <taxon>Alveolata</taxon>
        <taxon>Dinophyceae</taxon>
        <taxon>Suessiales</taxon>
        <taxon>Symbiodiniaceae</taxon>
        <taxon>Durusdinium</taxon>
    </lineage>
</organism>
<dbReference type="Proteomes" id="UP001642464">
    <property type="component" value="Unassembled WGS sequence"/>
</dbReference>
<evidence type="ECO:0000313" key="2">
    <source>
        <dbReference type="EMBL" id="CAK9025915.1"/>
    </source>
</evidence>
<accession>A0ABP0KGG9</accession>
<dbReference type="EMBL" id="CAXAMM010011348">
    <property type="protein sequence ID" value="CAK9025915.1"/>
    <property type="molecule type" value="Genomic_DNA"/>
</dbReference>
<feature type="region of interest" description="Disordered" evidence="1">
    <location>
        <begin position="370"/>
        <end position="398"/>
    </location>
</feature>
<evidence type="ECO:0000256" key="1">
    <source>
        <dbReference type="SAM" id="MobiDB-lite"/>
    </source>
</evidence>
<keyword evidence="3" id="KW-1185">Reference proteome</keyword>
<name>A0ABP0KGG9_9DINO</name>
<sequence>MSYPGNPVEFWNELELADAETISLREISEELAVLWGRFRKFCGVTFLGPKDLLVRIADRKDDDERPGMLGPPCARAVGANGTSPLMGPLVVDATQWCEGLRRCGWTAGHEEILFEALDRYDEALLGQRHKQHFCIARIAGSAEFCLTVVAQPHPKQGAAKAAKPHPTQPVTSGAGIWVPKQRADQVAEADLLRNSTPAERQVGLALADFVKAAGGFVKIGDAAWGFFSRYPEHKAALGNVSFMEFCHKQPDLFYLNHEHTGEAILSLACQTTDMPSNVATEATGPSANEQSRQACIPGVKVREALVQFIQSHGGSIGHAEMGKFLQNSAYKKQMFSNGQTVSQFCRLHEDFFIFERSSTSPAFRVSLRSAAAPATQTSESPDDDGSDSESSFASGEEDGWSEISVKQIKWAQDSIKVQFRNGWLLVDTLKDLVDGRLKPSQLPPFAVWQRGSEWFAITGSFEV</sequence>
<proteinExistence type="predicted"/>
<reference evidence="2 3" key="1">
    <citation type="submission" date="2024-02" db="EMBL/GenBank/DDBJ databases">
        <authorList>
            <person name="Chen Y."/>
            <person name="Shah S."/>
            <person name="Dougan E. K."/>
            <person name="Thang M."/>
            <person name="Chan C."/>
        </authorList>
    </citation>
    <scope>NUCLEOTIDE SEQUENCE [LARGE SCALE GENOMIC DNA]</scope>
</reference>
<evidence type="ECO:0000313" key="3">
    <source>
        <dbReference type="Proteomes" id="UP001642464"/>
    </source>
</evidence>
<protein>
    <recommendedName>
        <fullName evidence="4">HTH OST-type domain-containing protein</fullName>
    </recommendedName>
</protein>
<gene>
    <name evidence="2" type="ORF">SCF082_LOCUS17274</name>
</gene>
<evidence type="ECO:0008006" key="4">
    <source>
        <dbReference type="Google" id="ProtNLM"/>
    </source>
</evidence>
<comment type="caution">
    <text evidence="2">The sequence shown here is derived from an EMBL/GenBank/DDBJ whole genome shotgun (WGS) entry which is preliminary data.</text>
</comment>